<dbReference type="PANTHER" id="PTHR44846:SF1">
    <property type="entry name" value="MANNOSYL-D-GLYCERATE TRANSPORT_METABOLISM SYSTEM REPRESSOR MNGR-RELATED"/>
    <property type="match status" value="1"/>
</dbReference>
<evidence type="ECO:0000259" key="1">
    <source>
        <dbReference type="SMART" id="SM00866"/>
    </source>
</evidence>
<dbReference type="EMBL" id="JACEOL010000045">
    <property type="protein sequence ID" value="MBA4603288.1"/>
    <property type="molecule type" value="Genomic_DNA"/>
</dbReference>
<dbReference type="GO" id="GO:0003677">
    <property type="term" value="F:DNA binding"/>
    <property type="evidence" value="ECO:0007669"/>
    <property type="project" value="InterPro"/>
</dbReference>
<dbReference type="Gene3D" id="3.40.1410.10">
    <property type="entry name" value="Chorismate lyase-like"/>
    <property type="match status" value="1"/>
</dbReference>
<evidence type="ECO:0000313" key="2">
    <source>
        <dbReference type="EMBL" id="MBA4603288.1"/>
    </source>
</evidence>
<dbReference type="SMART" id="SM00866">
    <property type="entry name" value="UTRA"/>
    <property type="match status" value="1"/>
</dbReference>
<dbReference type="PANTHER" id="PTHR44846">
    <property type="entry name" value="MANNOSYL-D-GLYCERATE TRANSPORT/METABOLISM SYSTEM REPRESSOR MNGR-RELATED"/>
    <property type="match status" value="1"/>
</dbReference>
<protein>
    <submittedName>
        <fullName evidence="2">UTRA domain-containing protein</fullName>
    </submittedName>
</protein>
<accession>A0A7W1XU30</accession>
<dbReference type="AlphaFoldDB" id="A0A7W1XU30"/>
<dbReference type="Pfam" id="PF07702">
    <property type="entry name" value="UTRA"/>
    <property type="match status" value="1"/>
</dbReference>
<dbReference type="InterPro" id="IPR050679">
    <property type="entry name" value="Bact_HTH_transcr_reg"/>
</dbReference>
<dbReference type="InterPro" id="IPR028978">
    <property type="entry name" value="Chorismate_lyase_/UTRA_dom_sf"/>
</dbReference>
<keyword evidence="3" id="KW-1185">Reference proteome</keyword>
<evidence type="ECO:0000313" key="3">
    <source>
        <dbReference type="Proteomes" id="UP000538292"/>
    </source>
</evidence>
<proteinExistence type="predicted"/>
<name>A0A7W1XU30_9BACL</name>
<organism evidence="2 3">
    <name type="scientific">Thermoactinomyces mirandus</name>
    <dbReference type="NCBI Taxonomy" id="2756294"/>
    <lineage>
        <taxon>Bacteria</taxon>
        <taxon>Bacillati</taxon>
        <taxon>Bacillota</taxon>
        <taxon>Bacilli</taxon>
        <taxon>Bacillales</taxon>
        <taxon>Thermoactinomycetaceae</taxon>
        <taxon>Thermoactinomyces</taxon>
    </lineage>
</organism>
<dbReference type="Proteomes" id="UP000538292">
    <property type="component" value="Unassembled WGS sequence"/>
</dbReference>
<dbReference type="InterPro" id="IPR011663">
    <property type="entry name" value="UTRA"/>
</dbReference>
<comment type="caution">
    <text evidence="2">The sequence shown here is derived from an EMBL/GenBank/DDBJ whole genome shotgun (WGS) entry which is preliminary data.</text>
</comment>
<sequence>MVDIIPRSGVFVRSDIPLEVLGSPDPYFKIHSYELQRSDTYVQALQQIGREVLVRFLERSKILPAGEEIAKQLNISPETKVFRRYRVQIVDRTPFRIMEEFYLASLLKELCERDQELYPLQRWNSNYVPFLKWLKEEKNFYPIRVYERLKCRMPTDKEASILKIARNQPVVEMHRHVWGKFMKDDKEILFEYSRLICNASLHEFQYTYDIEKNNRP</sequence>
<feature type="domain" description="UbiC transcription regulator-associated" evidence="1">
    <location>
        <begin position="47"/>
        <end position="203"/>
    </location>
</feature>
<gene>
    <name evidence="2" type="ORF">H2C83_13355</name>
</gene>
<dbReference type="GO" id="GO:0045892">
    <property type="term" value="P:negative regulation of DNA-templated transcription"/>
    <property type="evidence" value="ECO:0007669"/>
    <property type="project" value="TreeGrafter"/>
</dbReference>
<dbReference type="SUPFAM" id="SSF64288">
    <property type="entry name" value="Chorismate lyase-like"/>
    <property type="match status" value="1"/>
</dbReference>
<reference evidence="2 3" key="1">
    <citation type="submission" date="2020-07" db="EMBL/GenBank/DDBJ databases">
        <title>Thermoactinomyces phylogeny.</title>
        <authorList>
            <person name="Dunlap C."/>
        </authorList>
    </citation>
    <scope>NUCLEOTIDE SEQUENCE [LARGE SCALE GENOMIC DNA]</scope>
    <source>
        <strain evidence="2 3">AMNI-1</strain>
    </source>
</reference>